<dbReference type="InterPro" id="IPR016181">
    <property type="entry name" value="Acyl_CoA_acyltransferase"/>
</dbReference>
<dbReference type="PANTHER" id="PTHR43877">
    <property type="entry name" value="AMINOALKYLPHOSPHONATE N-ACETYLTRANSFERASE-RELATED-RELATED"/>
    <property type="match status" value="1"/>
</dbReference>
<dbReference type="PROSITE" id="PS51186">
    <property type="entry name" value="GNAT"/>
    <property type="match status" value="1"/>
</dbReference>
<dbReference type="PANTHER" id="PTHR43877:SF1">
    <property type="entry name" value="ACETYLTRANSFERASE"/>
    <property type="match status" value="1"/>
</dbReference>
<name>A0ABY1QNB0_9BACT</name>
<dbReference type="RefSeq" id="WP_283435167.1">
    <property type="nucleotide sequence ID" value="NZ_FXUG01000020.1"/>
</dbReference>
<evidence type="ECO:0000313" key="5">
    <source>
        <dbReference type="Proteomes" id="UP001158067"/>
    </source>
</evidence>
<accession>A0ABY1QNB0</accession>
<reference evidence="4 5" key="1">
    <citation type="submission" date="2017-05" db="EMBL/GenBank/DDBJ databases">
        <authorList>
            <person name="Varghese N."/>
            <person name="Submissions S."/>
        </authorList>
    </citation>
    <scope>NUCLEOTIDE SEQUENCE [LARGE SCALE GENOMIC DNA]</scope>
    <source>
        <strain evidence="4 5">DSM 25457</strain>
    </source>
</reference>
<keyword evidence="5" id="KW-1185">Reference proteome</keyword>
<protein>
    <submittedName>
        <fullName evidence="4">Acetyltransferase (GNAT) family protein</fullName>
    </submittedName>
</protein>
<dbReference type="EMBL" id="FXUG01000020">
    <property type="protein sequence ID" value="SMP76069.1"/>
    <property type="molecule type" value="Genomic_DNA"/>
</dbReference>
<dbReference type="InterPro" id="IPR000182">
    <property type="entry name" value="GNAT_dom"/>
</dbReference>
<comment type="caution">
    <text evidence="4">The sequence shown here is derived from an EMBL/GenBank/DDBJ whole genome shotgun (WGS) entry which is preliminary data.</text>
</comment>
<proteinExistence type="predicted"/>
<dbReference type="CDD" id="cd04301">
    <property type="entry name" value="NAT_SF"/>
    <property type="match status" value="1"/>
</dbReference>
<keyword evidence="2" id="KW-0012">Acyltransferase</keyword>
<dbReference type="Proteomes" id="UP001158067">
    <property type="component" value="Unassembled WGS sequence"/>
</dbReference>
<feature type="domain" description="N-acetyltransferase" evidence="3">
    <location>
        <begin position="28"/>
        <end position="165"/>
    </location>
</feature>
<dbReference type="Gene3D" id="3.40.630.30">
    <property type="match status" value="1"/>
</dbReference>
<evidence type="ECO:0000256" key="2">
    <source>
        <dbReference type="ARBA" id="ARBA00023315"/>
    </source>
</evidence>
<keyword evidence="1" id="KW-0808">Transferase</keyword>
<dbReference type="InterPro" id="IPR050832">
    <property type="entry name" value="Bact_Acetyltransf"/>
</dbReference>
<organism evidence="4 5">
    <name type="scientific">Neorhodopirellula lusitana</name>
    <dbReference type="NCBI Taxonomy" id="445327"/>
    <lineage>
        <taxon>Bacteria</taxon>
        <taxon>Pseudomonadati</taxon>
        <taxon>Planctomycetota</taxon>
        <taxon>Planctomycetia</taxon>
        <taxon>Pirellulales</taxon>
        <taxon>Pirellulaceae</taxon>
        <taxon>Neorhodopirellula</taxon>
    </lineage>
</organism>
<gene>
    <name evidence="4" type="ORF">SAMN06265222_12081</name>
</gene>
<evidence type="ECO:0000256" key="1">
    <source>
        <dbReference type="ARBA" id="ARBA00022679"/>
    </source>
</evidence>
<evidence type="ECO:0000259" key="3">
    <source>
        <dbReference type="PROSITE" id="PS51186"/>
    </source>
</evidence>
<sequence length="165" mass="18713">MSATVFHLEMLDRDSFEPVAMPAGWTMSVVHPAQPSLNLRFYRDVGGHWNWTDRLAWSDELWRDYVNREALRTWVGRLDGEAVGYFELEAQESGNVEIAIFGLLPNFIGRGLGAVLLSAAIEAAWAIPGTRRVWVHTCTDDHEHALANYQKRGFRLFQTDASPPK</sequence>
<dbReference type="SUPFAM" id="SSF55729">
    <property type="entry name" value="Acyl-CoA N-acyltransferases (Nat)"/>
    <property type="match status" value="1"/>
</dbReference>
<evidence type="ECO:0000313" key="4">
    <source>
        <dbReference type="EMBL" id="SMP76069.1"/>
    </source>
</evidence>
<dbReference type="Pfam" id="PF00583">
    <property type="entry name" value="Acetyltransf_1"/>
    <property type="match status" value="1"/>
</dbReference>